<dbReference type="Pfam" id="PF00572">
    <property type="entry name" value="Ribosomal_L13"/>
    <property type="match status" value="1"/>
</dbReference>
<dbReference type="InterPro" id="IPR036899">
    <property type="entry name" value="Ribosomal_uL13_sf"/>
</dbReference>
<evidence type="ECO:0000313" key="8">
    <source>
        <dbReference type="EMBL" id="KAG8468227.1"/>
    </source>
</evidence>
<evidence type="ECO:0000256" key="4">
    <source>
        <dbReference type="RuleBase" id="RU003877"/>
    </source>
</evidence>
<dbReference type="InterPro" id="IPR005822">
    <property type="entry name" value="Ribosomal_uL13"/>
</dbReference>
<keyword evidence="3 4" id="KW-0687">Ribonucleoprotein</keyword>
<comment type="similarity">
    <text evidence="1 4">Belongs to the universal ribosomal protein uL13 family.</text>
</comment>
<dbReference type="HAMAP" id="MF_01366">
    <property type="entry name" value="Ribosomal_uL13"/>
    <property type="match status" value="1"/>
</dbReference>
<dbReference type="Proteomes" id="UP000751190">
    <property type="component" value="Unassembled WGS sequence"/>
</dbReference>
<evidence type="ECO:0000313" key="7">
    <source>
        <dbReference type="EMBL" id="ABA55576.1"/>
    </source>
</evidence>
<dbReference type="GO" id="GO:0017148">
    <property type="term" value="P:negative regulation of translation"/>
    <property type="evidence" value="ECO:0007669"/>
    <property type="project" value="TreeGrafter"/>
</dbReference>
<dbReference type="AlphaFoldDB" id="Q2IA19"/>
<feature type="chain" id="PRO_5036440829" evidence="6">
    <location>
        <begin position="19"/>
        <end position="225"/>
    </location>
</feature>
<sequence length="225" mass="24799">MRVTAALLLSLPSAALYSLPVGSRSARSRTAASMVATDSPLVKSEWTSKKPIHVDTWVPKAADMDNANKQWWVIDAEGMRLGRMATEIAKRLMGKHKVTFFPGSNMGDYVIVINADKVVISGAKFYQKEYFRHSGRPGGVTVESFEQLQARIPERIVEKAVKGMLPKGPLGREQFRHLKVFAGPEHDHAAQAPIKYEWPAGSLAITAPGKKQAKEKAPRTPPQLD</sequence>
<dbReference type="PANTHER" id="PTHR11545">
    <property type="entry name" value="RIBOSOMAL PROTEIN L13"/>
    <property type="match status" value="1"/>
</dbReference>
<dbReference type="GO" id="GO:0003735">
    <property type="term" value="F:structural constituent of ribosome"/>
    <property type="evidence" value="ECO:0007669"/>
    <property type="project" value="InterPro"/>
</dbReference>
<evidence type="ECO:0000256" key="5">
    <source>
        <dbReference type="SAM" id="MobiDB-lite"/>
    </source>
</evidence>
<dbReference type="InterPro" id="IPR005823">
    <property type="entry name" value="Ribosomal_uL13_bac-type"/>
</dbReference>
<name>Q2IA19_DIALT</name>
<dbReference type="CDD" id="cd00392">
    <property type="entry name" value="Ribosomal_L13"/>
    <property type="match status" value="1"/>
</dbReference>
<keyword evidence="2 4" id="KW-0689">Ribosomal protein</keyword>
<evidence type="ECO:0000256" key="2">
    <source>
        <dbReference type="ARBA" id="ARBA00022980"/>
    </source>
</evidence>
<dbReference type="PROSITE" id="PS00783">
    <property type="entry name" value="RIBOSOMAL_L13"/>
    <property type="match status" value="1"/>
</dbReference>
<proteinExistence type="evidence at transcript level"/>
<evidence type="ECO:0000256" key="6">
    <source>
        <dbReference type="SAM" id="SignalP"/>
    </source>
</evidence>
<dbReference type="InterPro" id="IPR023563">
    <property type="entry name" value="Ribosomal_uL13_CS"/>
</dbReference>
<organism evidence="7">
    <name type="scientific">Diacronema lutheri</name>
    <name type="common">Unicellular marine alga</name>
    <name type="synonym">Monochrysis lutheri</name>
    <dbReference type="NCBI Taxonomy" id="2081491"/>
    <lineage>
        <taxon>Eukaryota</taxon>
        <taxon>Haptista</taxon>
        <taxon>Haptophyta</taxon>
        <taxon>Pavlovophyceae</taxon>
        <taxon>Pavlovales</taxon>
        <taxon>Pavlovaceae</taxon>
        <taxon>Diacronema</taxon>
    </lineage>
</organism>
<dbReference type="GO" id="GO:0006412">
    <property type="term" value="P:translation"/>
    <property type="evidence" value="ECO:0007669"/>
    <property type="project" value="InterPro"/>
</dbReference>
<reference evidence="8" key="2">
    <citation type="submission" date="2021-05" db="EMBL/GenBank/DDBJ databases">
        <title>The genome of the haptophyte Pavlova lutheri (Diacronema luteri, Pavlovales) - a model for lipid biosynthesis in eukaryotic algae.</title>
        <authorList>
            <person name="Hulatt C.J."/>
            <person name="Posewitz M.C."/>
        </authorList>
    </citation>
    <scope>NUCLEOTIDE SEQUENCE</scope>
    <source>
        <strain evidence="8">NIVA-4/92</strain>
    </source>
</reference>
<feature type="signal peptide" evidence="6">
    <location>
        <begin position="1"/>
        <end position="18"/>
    </location>
</feature>
<dbReference type="PANTHER" id="PTHR11545:SF2">
    <property type="entry name" value="LARGE RIBOSOMAL SUBUNIT PROTEIN UL13M"/>
    <property type="match status" value="1"/>
</dbReference>
<accession>Q2IA19</accession>
<dbReference type="Gene3D" id="3.90.1180.10">
    <property type="entry name" value="Ribosomal protein L13"/>
    <property type="match status" value="1"/>
</dbReference>
<protein>
    <submittedName>
        <fullName evidence="7">Chloroplast 50S ribosomal protein L13</fullName>
    </submittedName>
</protein>
<dbReference type="SUPFAM" id="SSF52161">
    <property type="entry name" value="Ribosomal protein L13"/>
    <property type="match status" value="1"/>
</dbReference>
<dbReference type="GO" id="GO:0005840">
    <property type="term" value="C:ribosome"/>
    <property type="evidence" value="ECO:0007669"/>
    <property type="project" value="UniProtKB-KW"/>
</dbReference>
<reference evidence="7" key="1">
    <citation type="journal article" date="2006" name="J. Mol. Biol.">
        <title>A tertiary plastid uses genes from two endosymbionts.</title>
        <authorList>
            <person name="Patron N.J."/>
            <person name="Waller R.F."/>
            <person name="Keeling P.J."/>
        </authorList>
    </citation>
    <scope>NUCLEOTIDE SEQUENCE</scope>
    <source>
        <strain evidence="7">256</strain>
    </source>
</reference>
<evidence type="ECO:0000313" key="9">
    <source>
        <dbReference type="Proteomes" id="UP000751190"/>
    </source>
</evidence>
<gene>
    <name evidence="8" type="ORF">KFE25_013310</name>
</gene>
<keyword evidence="9" id="KW-1185">Reference proteome</keyword>
<dbReference type="GO" id="GO:1990904">
    <property type="term" value="C:ribonucleoprotein complex"/>
    <property type="evidence" value="ECO:0007669"/>
    <property type="project" value="UniProtKB-KW"/>
</dbReference>
<keyword evidence="6" id="KW-0732">Signal</keyword>
<evidence type="ECO:0000256" key="3">
    <source>
        <dbReference type="ARBA" id="ARBA00023274"/>
    </source>
</evidence>
<dbReference type="OrthoDB" id="3333at2759"/>
<dbReference type="EMBL" id="DQ118632">
    <property type="protein sequence ID" value="ABA55576.1"/>
    <property type="molecule type" value="mRNA"/>
</dbReference>
<dbReference type="GO" id="GO:0003729">
    <property type="term" value="F:mRNA binding"/>
    <property type="evidence" value="ECO:0007669"/>
    <property type="project" value="TreeGrafter"/>
</dbReference>
<dbReference type="EMBL" id="JAGTXO010000004">
    <property type="protein sequence ID" value="KAG8468227.1"/>
    <property type="molecule type" value="Genomic_DNA"/>
</dbReference>
<dbReference type="NCBIfam" id="TIGR01066">
    <property type="entry name" value="rplM_bact"/>
    <property type="match status" value="1"/>
</dbReference>
<evidence type="ECO:0000256" key="1">
    <source>
        <dbReference type="ARBA" id="ARBA00006227"/>
    </source>
</evidence>
<feature type="region of interest" description="Disordered" evidence="5">
    <location>
        <begin position="206"/>
        <end position="225"/>
    </location>
</feature>